<name>A0ABR6Z2S0_9FIRM</name>
<evidence type="ECO:0000313" key="1">
    <source>
        <dbReference type="EMBL" id="MBC3901666.1"/>
    </source>
</evidence>
<keyword evidence="2" id="KW-1185">Reference proteome</keyword>
<reference evidence="1 2" key="1">
    <citation type="journal article" date="2020" name="mSystems">
        <title>Defining Genomic and Predicted Metabolic Features of the Acetobacterium Genus.</title>
        <authorList>
            <person name="Ross D.E."/>
            <person name="Marshall C.W."/>
            <person name="Gulliver D."/>
            <person name="May H.D."/>
            <person name="Norman R.S."/>
        </authorList>
    </citation>
    <scope>NUCLEOTIDE SEQUENCE [LARGE SCALE GENOMIC DNA]</scope>
    <source>
        <strain evidence="1 2">DSM 4132</strain>
    </source>
</reference>
<organism evidence="1 2">
    <name type="scientific">Acetobacterium malicum</name>
    <dbReference type="NCBI Taxonomy" id="52692"/>
    <lineage>
        <taxon>Bacteria</taxon>
        <taxon>Bacillati</taxon>
        <taxon>Bacillota</taxon>
        <taxon>Clostridia</taxon>
        <taxon>Eubacteriales</taxon>
        <taxon>Eubacteriaceae</taxon>
        <taxon>Acetobacterium</taxon>
    </lineage>
</organism>
<accession>A0ABR6Z2S0</accession>
<gene>
    <name evidence="1" type="ORF">GH811_18880</name>
</gene>
<proteinExistence type="predicted"/>
<dbReference type="Proteomes" id="UP000622405">
    <property type="component" value="Unassembled WGS sequence"/>
</dbReference>
<evidence type="ECO:0000313" key="2">
    <source>
        <dbReference type="Proteomes" id="UP000622405"/>
    </source>
</evidence>
<dbReference type="EMBL" id="WJBE01000040">
    <property type="protein sequence ID" value="MBC3901666.1"/>
    <property type="molecule type" value="Genomic_DNA"/>
</dbReference>
<sequence length="168" mass="19906">MITQDEIYNTVISFIKDNHDYSKWISRTDPKKDHVGIYFFKTLVAKINFLKSFNVSYISIPIKHSNHFKTSSLTQLKPVKDFIRFPIYDIQSIYQLKECFMSLYSLLESEYRDDDFFGCCHLYEQCSDAKHCLQENVVFSNRCWYKSHLINGRIFYGVNTNVNGGIYQ</sequence>
<comment type="caution">
    <text evidence="1">The sequence shown here is derived from an EMBL/GenBank/DDBJ whole genome shotgun (WGS) entry which is preliminary data.</text>
</comment>
<protein>
    <submittedName>
        <fullName evidence="1">Uncharacterized protein</fullName>
    </submittedName>
</protein>
<dbReference type="RefSeq" id="WP_186895682.1">
    <property type="nucleotide sequence ID" value="NZ_WJBE01000040.1"/>
</dbReference>